<evidence type="ECO:0000313" key="3">
    <source>
        <dbReference type="EMBL" id="MQY52485.1"/>
    </source>
</evidence>
<gene>
    <name evidence="3" type="ORF">GHK24_11950</name>
</gene>
<dbReference type="EMBL" id="WIXJ01000011">
    <property type="protein sequence ID" value="MQY52485.1"/>
    <property type="molecule type" value="Genomic_DNA"/>
</dbReference>
<dbReference type="Proteomes" id="UP000480275">
    <property type="component" value="Unassembled WGS sequence"/>
</dbReference>
<dbReference type="Gene3D" id="3.30.565.10">
    <property type="entry name" value="Histidine kinase-like ATPase, C-terminal domain"/>
    <property type="match status" value="1"/>
</dbReference>
<dbReference type="PROSITE" id="PS50110">
    <property type="entry name" value="RESPONSE_REGULATORY"/>
    <property type="match status" value="1"/>
</dbReference>
<dbReference type="GO" id="GO:0000160">
    <property type="term" value="P:phosphorelay signal transduction system"/>
    <property type="evidence" value="ECO:0007669"/>
    <property type="project" value="InterPro"/>
</dbReference>
<dbReference type="SUPFAM" id="SSF55874">
    <property type="entry name" value="ATPase domain of HSP90 chaperone/DNA topoisomerase II/histidine kinase"/>
    <property type="match status" value="1"/>
</dbReference>
<evidence type="ECO:0000256" key="1">
    <source>
        <dbReference type="PROSITE-ProRule" id="PRU00169"/>
    </source>
</evidence>
<accession>A0A6L5JYR9</accession>
<reference evidence="3 4" key="1">
    <citation type="submission" date="2019-10" db="EMBL/GenBank/DDBJ databases">
        <title>Whole-genome sequence of the purple nonsulfur photosynthetic bacterium Rhodocyclus tenuis.</title>
        <authorList>
            <person name="Kyndt J.A."/>
            <person name="Meyer T.E."/>
        </authorList>
    </citation>
    <scope>NUCLEOTIDE SEQUENCE [LARGE SCALE GENOMIC DNA]</scope>
    <source>
        <strain evidence="3 4">DSM 110</strain>
    </source>
</reference>
<evidence type="ECO:0000313" key="4">
    <source>
        <dbReference type="Proteomes" id="UP000480275"/>
    </source>
</evidence>
<evidence type="ECO:0000259" key="2">
    <source>
        <dbReference type="PROSITE" id="PS50110"/>
    </source>
</evidence>
<dbReference type="InterPro" id="IPR036890">
    <property type="entry name" value="HATPase_C_sf"/>
</dbReference>
<dbReference type="SUPFAM" id="SSF52172">
    <property type="entry name" value="CheY-like"/>
    <property type="match status" value="1"/>
</dbReference>
<organism evidence="3 4">
    <name type="scientific">Rhodocyclus tenuis</name>
    <name type="common">Rhodospirillum tenue</name>
    <dbReference type="NCBI Taxonomy" id="1066"/>
    <lineage>
        <taxon>Bacteria</taxon>
        <taxon>Pseudomonadati</taxon>
        <taxon>Pseudomonadota</taxon>
        <taxon>Betaproteobacteria</taxon>
        <taxon>Rhodocyclales</taxon>
        <taxon>Rhodocyclaceae</taxon>
        <taxon>Rhodocyclus</taxon>
    </lineage>
</organism>
<feature type="domain" description="Response regulatory" evidence="2">
    <location>
        <begin position="4"/>
        <end position="126"/>
    </location>
</feature>
<protein>
    <submittedName>
        <fullName evidence="3">Response regulator</fullName>
    </submittedName>
</protein>
<name>A0A6L5JYR9_RHOTE</name>
<dbReference type="InterPro" id="IPR011006">
    <property type="entry name" value="CheY-like_superfamily"/>
</dbReference>
<dbReference type="InterPro" id="IPR001789">
    <property type="entry name" value="Sig_transdc_resp-reg_receiver"/>
</dbReference>
<sequence>MPKPLLIVAREQNAPDSLTGALGIGDYQLTREADPEQAWRSITAADADFAAVIIDLTLPDTGGLALLRRIKHLPRLAELPVIMQMPPVDSQELASLLRAGLKTGAYFFISSPCEPSTVLETLNAAMEDAQVKHALARRQRESGGYMRLLREASFVVRTLDEAEQLASFVALAAPQPERALLGLTELLINSIEHGNLGISYEEKRMLKEVDRWRDEVDRRAALPENLDKRVRVRLHRDSNRLLIRVSDDGPGFDWRHYLDFDPRRAFDPNGRGIAMARLASFDGLEYEGDGRVAIATILETGPAGAHAHGQ</sequence>
<dbReference type="Gene3D" id="3.40.50.2300">
    <property type="match status" value="1"/>
</dbReference>
<comment type="caution">
    <text evidence="3">The sequence shown here is derived from an EMBL/GenBank/DDBJ whole genome shotgun (WGS) entry which is preliminary data.</text>
</comment>
<dbReference type="OrthoDB" id="9800897at2"/>
<keyword evidence="1" id="KW-0597">Phosphoprotein</keyword>
<dbReference type="AlphaFoldDB" id="A0A6L5JYR9"/>
<dbReference type="CDD" id="cd16936">
    <property type="entry name" value="HATPase_RsbW-like"/>
    <property type="match status" value="1"/>
</dbReference>
<proteinExistence type="predicted"/>
<feature type="modified residue" description="4-aspartylphosphate" evidence="1">
    <location>
        <position position="55"/>
    </location>
</feature>